<comment type="caution">
    <text evidence="2">The sequence shown here is derived from an EMBL/GenBank/DDBJ whole genome shotgun (WGS) entry which is preliminary data.</text>
</comment>
<protein>
    <submittedName>
        <fullName evidence="2">Uncharacterized protein</fullName>
    </submittedName>
</protein>
<accession>A0A6H9YI34</accession>
<feature type="compositionally biased region" description="Basic and acidic residues" evidence="1">
    <location>
        <begin position="37"/>
        <end position="48"/>
    </location>
</feature>
<evidence type="ECO:0000313" key="3">
    <source>
        <dbReference type="Proteomes" id="UP000468735"/>
    </source>
</evidence>
<evidence type="ECO:0000313" key="2">
    <source>
        <dbReference type="EMBL" id="KAB2344867.1"/>
    </source>
</evidence>
<proteinExistence type="predicted"/>
<organism evidence="2 3">
    <name type="scientific">Actinomadura rudentiformis</name>
    <dbReference type="NCBI Taxonomy" id="359158"/>
    <lineage>
        <taxon>Bacteria</taxon>
        <taxon>Bacillati</taxon>
        <taxon>Actinomycetota</taxon>
        <taxon>Actinomycetes</taxon>
        <taxon>Streptosporangiales</taxon>
        <taxon>Thermomonosporaceae</taxon>
        <taxon>Actinomadura</taxon>
    </lineage>
</organism>
<dbReference type="Proteomes" id="UP000468735">
    <property type="component" value="Unassembled WGS sequence"/>
</dbReference>
<evidence type="ECO:0000256" key="1">
    <source>
        <dbReference type="SAM" id="MobiDB-lite"/>
    </source>
</evidence>
<sequence length="222" mass="24037">MPLSDAAKALLAARSGRGGPPPPKPEPEPEDLDAEEAERRRGFRERARREAERFELATDSEFWLAFCFREPRNPAEFCAAAGVAADDRGYVDGAALTAALGERPARTARDRARAMLASRSLADDATDRMSGIPRPDPLANVVYTGDLATDAAAELIALHAALNAPPDPSPPYLLDSPHWIVAHFPSRDIKEAFLADTGLDALGDKYLDGHQAAKILQLKMKE</sequence>
<dbReference type="RefSeq" id="WP_151565235.1">
    <property type="nucleotide sequence ID" value="NZ_WBMT01000015.1"/>
</dbReference>
<dbReference type="OrthoDB" id="8613575at2"/>
<feature type="region of interest" description="Disordered" evidence="1">
    <location>
        <begin position="1"/>
        <end position="48"/>
    </location>
</feature>
<keyword evidence="3" id="KW-1185">Reference proteome</keyword>
<dbReference type="AlphaFoldDB" id="A0A6H9YI34"/>
<reference evidence="2 3" key="1">
    <citation type="submission" date="2019-09" db="EMBL/GenBank/DDBJ databases">
        <title>Actinomadura physcomitrii sp. nov., a novel actinomycete isolated from moss [Physcomitrium sphaericum (Ludw) Fuernr].</title>
        <authorList>
            <person name="Zhuang X."/>
            <person name="Liu C."/>
        </authorList>
    </citation>
    <scope>NUCLEOTIDE SEQUENCE [LARGE SCALE GENOMIC DNA]</scope>
    <source>
        <strain evidence="2 3">HMC1</strain>
    </source>
</reference>
<dbReference type="EMBL" id="WBMT01000015">
    <property type="protein sequence ID" value="KAB2344867.1"/>
    <property type="molecule type" value="Genomic_DNA"/>
</dbReference>
<name>A0A6H9YI34_9ACTN</name>
<gene>
    <name evidence="2" type="ORF">F8566_30205</name>
</gene>